<reference evidence="1 2" key="1">
    <citation type="submission" date="2023-07" db="EMBL/GenBank/DDBJ databases">
        <title>Sorghum-associated microbial communities from plants grown in Nebraska, USA.</title>
        <authorList>
            <person name="Schachtman D."/>
        </authorList>
    </citation>
    <scope>NUCLEOTIDE SEQUENCE [LARGE SCALE GENOMIC DNA]</scope>
    <source>
        <strain evidence="1 2">CC222</strain>
    </source>
</reference>
<evidence type="ECO:0000313" key="2">
    <source>
        <dbReference type="Proteomes" id="UP001226577"/>
    </source>
</evidence>
<sequence>MKDIRRLYVNTSEGDKLGYIDLATMEVVTESEASDAELRSALSVLGSPSDVVRTARSFVKRHRRRL</sequence>
<name>A0ABT9RWE6_9MICC</name>
<comment type="caution">
    <text evidence="1">The sequence shown here is derived from an EMBL/GenBank/DDBJ whole genome shotgun (WGS) entry which is preliminary data.</text>
</comment>
<organism evidence="1 2">
    <name type="scientific">Pseudarthrobacter enclensis</name>
    <dbReference type="NCBI Taxonomy" id="993070"/>
    <lineage>
        <taxon>Bacteria</taxon>
        <taxon>Bacillati</taxon>
        <taxon>Actinomycetota</taxon>
        <taxon>Actinomycetes</taxon>
        <taxon>Micrococcales</taxon>
        <taxon>Micrococcaceae</taxon>
        <taxon>Pseudarthrobacter</taxon>
    </lineage>
</organism>
<dbReference type="RefSeq" id="WP_307309924.1">
    <property type="nucleotide sequence ID" value="NZ_JAUSRE010000017.1"/>
</dbReference>
<proteinExistence type="predicted"/>
<protein>
    <submittedName>
        <fullName evidence="1">Uncharacterized protein</fullName>
    </submittedName>
</protein>
<keyword evidence="2" id="KW-1185">Reference proteome</keyword>
<dbReference type="Proteomes" id="UP001226577">
    <property type="component" value="Unassembled WGS sequence"/>
</dbReference>
<gene>
    <name evidence="1" type="ORF">J2X98_003172</name>
</gene>
<dbReference type="EMBL" id="JAUSRE010000017">
    <property type="protein sequence ID" value="MDP9889561.1"/>
    <property type="molecule type" value="Genomic_DNA"/>
</dbReference>
<accession>A0ABT9RWE6</accession>
<evidence type="ECO:0000313" key="1">
    <source>
        <dbReference type="EMBL" id="MDP9889561.1"/>
    </source>
</evidence>